<gene>
    <name evidence="19" type="primary">LOC115628376</name>
</gene>
<feature type="compositionally biased region" description="Polar residues" evidence="16">
    <location>
        <begin position="1058"/>
        <end position="1075"/>
    </location>
</feature>
<dbReference type="GO" id="GO:0005829">
    <property type="term" value="C:cytosol"/>
    <property type="evidence" value="ECO:0007669"/>
    <property type="project" value="TreeGrafter"/>
</dbReference>
<evidence type="ECO:0000256" key="5">
    <source>
        <dbReference type="ARBA" id="ARBA00022553"/>
    </source>
</evidence>
<evidence type="ECO:0000259" key="17">
    <source>
        <dbReference type="PROSITE" id="PS50235"/>
    </source>
</evidence>
<feature type="region of interest" description="Disordered" evidence="16">
    <location>
        <begin position="135"/>
        <end position="169"/>
    </location>
</feature>
<feature type="compositionally biased region" description="Polar residues" evidence="16">
    <location>
        <begin position="975"/>
        <end position="996"/>
    </location>
</feature>
<accession>A0A6J2TXL3</accession>
<keyword evidence="8 19" id="KW-0378">Hydrolase</keyword>
<keyword evidence="9" id="KW-0788">Thiol protease</keyword>
<feature type="compositionally biased region" description="Low complexity" evidence="16">
    <location>
        <begin position="1095"/>
        <end position="1106"/>
    </location>
</feature>
<evidence type="ECO:0000256" key="10">
    <source>
        <dbReference type="ARBA" id="ARBA00023242"/>
    </source>
</evidence>
<feature type="region of interest" description="Disordered" evidence="16">
    <location>
        <begin position="1011"/>
        <end position="1156"/>
    </location>
</feature>
<feature type="compositionally biased region" description="Low complexity" evidence="16">
    <location>
        <begin position="859"/>
        <end position="874"/>
    </location>
</feature>
<dbReference type="InterPro" id="IPR050164">
    <property type="entry name" value="Peptidase_C19"/>
</dbReference>
<protein>
    <recommendedName>
        <fullName evidence="11">Ubiquitin carboxyl-terminal hydrolase 36</fullName>
        <ecNumber evidence="4">3.4.19.12</ecNumber>
    </recommendedName>
    <alternativeName>
        <fullName evidence="14">Deubiquitinating enzyme 36</fullName>
    </alternativeName>
    <alternativeName>
        <fullName evidence="13">Protein scrawny</fullName>
    </alternativeName>
    <alternativeName>
        <fullName evidence="12">Ubiquitin thioesterase 36</fullName>
    </alternativeName>
    <alternativeName>
        <fullName evidence="15">Ubiquitin-specific-processing protease 36</fullName>
    </alternativeName>
</protein>
<dbReference type="Proteomes" id="UP000504634">
    <property type="component" value="Unplaced"/>
</dbReference>
<evidence type="ECO:0000256" key="13">
    <source>
        <dbReference type="ARBA" id="ARBA00042154"/>
    </source>
</evidence>
<dbReference type="PROSITE" id="PS50235">
    <property type="entry name" value="USP_3"/>
    <property type="match status" value="1"/>
</dbReference>
<dbReference type="SUPFAM" id="SSF54001">
    <property type="entry name" value="Cysteine proteinases"/>
    <property type="match status" value="1"/>
</dbReference>
<dbReference type="InterPro" id="IPR028889">
    <property type="entry name" value="USP"/>
</dbReference>
<evidence type="ECO:0000256" key="14">
    <source>
        <dbReference type="ARBA" id="ARBA00042420"/>
    </source>
</evidence>
<dbReference type="EC" id="3.4.19.12" evidence="4"/>
<feature type="region of interest" description="Disordered" evidence="16">
    <location>
        <begin position="653"/>
        <end position="724"/>
    </location>
</feature>
<evidence type="ECO:0000256" key="3">
    <source>
        <dbReference type="ARBA" id="ARBA00009085"/>
    </source>
</evidence>
<feature type="compositionally biased region" description="Polar residues" evidence="16">
    <location>
        <begin position="508"/>
        <end position="532"/>
    </location>
</feature>
<keyword evidence="7" id="KW-0833">Ubl conjugation pathway</keyword>
<dbReference type="Gene3D" id="3.90.70.10">
    <property type="entry name" value="Cysteine proteinases"/>
    <property type="match status" value="1"/>
</dbReference>
<feature type="region of interest" description="Disordered" evidence="16">
    <location>
        <begin position="507"/>
        <end position="587"/>
    </location>
</feature>
<evidence type="ECO:0000256" key="4">
    <source>
        <dbReference type="ARBA" id="ARBA00012759"/>
    </source>
</evidence>
<evidence type="ECO:0000256" key="11">
    <source>
        <dbReference type="ARBA" id="ARBA00039432"/>
    </source>
</evidence>
<dbReference type="CDD" id="cd02661">
    <property type="entry name" value="Peptidase_C19E"/>
    <property type="match status" value="1"/>
</dbReference>
<dbReference type="GO" id="GO:0005730">
    <property type="term" value="C:nucleolus"/>
    <property type="evidence" value="ECO:0007669"/>
    <property type="project" value="UniProtKB-SubCell"/>
</dbReference>
<comment type="similarity">
    <text evidence="3">Belongs to the peptidase C19 family.</text>
</comment>
<feature type="compositionally biased region" description="Polar residues" evidence="16">
    <location>
        <begin position="572"/>
        <end position="587"/>
    </location>
</feature>
<reference evidence="19" key="1">
    <citation type="submission" date="2025-08" db="UniProtKB">
        <authorList>
            <consortium name="RefSeq"/>
        </authorList>
    </citation>
    <scope>IDENTIFICATION</scope>
    <source>
        <strain evidence="19">11010-0011.00</strain>
        <tissue evidence="19">Whole body</tissue>
    </source>
</reference>
<feature type="compositionally biased region" description="Polar residues" evidence="16">
    <location>
        <begin position="1114"/>
        <end position="1126"/>
    </location>
</feature>
<feature type="compositionally biased region" description="Basic and acidic residues" evidence="16">
    <location>
        <begin position="813"/>
        <end position="822"/>
    </location>
</feature>
<dbReference type="CTD" id="38648"/>
<proteinExistence type="inferred from homology"/>
<comment type="catalytic activity">
    <reaction evidence="1">
        <text>Thiol-dependent hydrolysis of ester, thioester, amide, peptide and isopeptide bonds formed by the C-terminal Gly of ubiquitin (a 76-residue protein attached to proteins as an intracellular targeting signal).</text>
        <dbReference type="EC" id="3.4.19.12"/>
    </reaction>
</comment>
<dbReference type="RefSeq" id="XP_030380315.1">
    <property type="nucleotide sequence ID" value="XM_030524455.1"/>
</dbReference>
<comment type="subcellular location">
    <subcellularLocation>
        <location evidence="2">Nucleus</location>
        <location evidence="2">Nucleolus</location>
    </subcellularLocation>
</comment>
<evidence type="ECO:0000313" key="19">
    <source>
        <dbReference type="RefSeq" id="XP_030380315.1"/>
    </source>
</evidence>
<feature type="compositionally biased region" description="Polar residues" evidence="16">
    <location>
        <begin position="137"/>
        <end position="152"/>
    </location>
</feature>
<evidence type="ECO:0000256" key="1">
    <source>
        <dbReference type="ARBA" id="ARBA00000707"/>
    </source>
</evidence>
<dbReference type="PANTHER" id="PTHR24006:SF758">
    <property type="entry name" value="UBIQUITIN CARBOXYL-TERMINAL HYDROLASE 36"/>
    <property type="match status" value="1"/>
</dbReference>
<evidence type="ECO:0000256" key="9">
    <source>
        <dbReference type="ARBA" id="ARBA00022807"/>
    </source>
</evidence>
<feature type="compositionally biased region" description="Polar residues" evidence="16">
    <location>
        <begin position="657"/>
        <end position="666"/>
    </location>
</feature>
<evidence type="ECO:0000256" key="7">
    <source>
        <dbReference type="ARBA" id="ARBA00022786"/>
    </source>
</evidence>
<feature type="compositionally biased region" description="Low complexity" evidence="16">
    <location>
        <begin position="533"/>
        <end position="556"/>
    </location>
</feature>
<dbReference type="PROSITE" id="PS00973">
    <property type="entry name" value="USP_2"/>
    <property type="match status" value="1"/>
</dbReference>
<keyword evidence="6" id="KW-0645">Protease</keyword>
<keyword evidence="18" id="KW-1185">Reference proteome</keyword>
<dbReference type="GeneID" id="115628376"/>
<dbReference type="InterPro" id="IPR018200">
    <property type="entry name" value="USP_CS"/>
</dbReference>
<evidence type="ECO:0000256" key="15">
    <source>
        <dbReference type="ARBA" id="ARBA00043009"/>
    </source>
</evidence>
<sequence length="1156" mass="126227">MPVSVAVCETANVVNAALRESLGVNVGRGADEVKTGSGGGHNNNGSACDESDDNLQSQIVANAKRVLLAKIEYEEVENYHESVLEGLKSKYVVIKPTNNSSGTGTGTSAASNCNAGFGNNKSGIISNVGKIVGVNGHDNTVSGNRKQSGTSDQQQQHQQNTNELPKPSRVLYPRERIRIGWKQSERKWQVGTGLLNVGNTCYLNSTLQALFHIPALANWLVSETGHVDNCNILETAGCCIICAMIKTLLSTQTSNTAVRPFHIYTKLKQICKHMQVGHQEDAHEFLRFLVEAMEKAYLMRDRNYKELDQLVKETTPLNQIFGGYLRSAVRCLSCNHVSITFQHFQDLLLDIRKADTLEEAFDGYFARERLEDMGYKCEGCKKKVSATKQFSLERAPITLCIQLKRFNMMGNKLTKQITFKPRIDLSKYAARSPAAATQPLTYRLVSLVTHLGVSQHCGHYTAIGLTEAGGYYNFDDSYVRPIQIHSVCNTNAYIMFYELDTPAAPARSLSTQPSAATSSPKINGLRLSNGQHSMATPTSAASTATSGSSSVPASPTRFIGPQLPPGGLNNGYTSPAHTTTNGFGNHSASNPKIAILYKNSSLWKQATASSGTPQKQQQQLQQNGLLVGTGKFQEPAYTKSALAGASHKSETAAIANGNKSSSSTASHKVLMPTSSDDDDVDVDDNKVNRRSGKVNATPQLPSMPKLFGTTTTASSSTPAKPKLTPLKSLVPYESASEEEEPVLVAVAAANVGNLQCYDSNPRKRRSGEESSDSSEEDATHTANGNGNHCKANGKSKPHVCSSTNANNNNNSKQKTDAIDEIFKSLNNYKNKHKSSPNTETDTDDGDDEEDDDDERNKKNNNSSSKKAKATVTSNGWRPQKPQNSSNSNNNNCRAPPSPKTPPSPAVIKSKTGIWQVSRSDDPENEDETEDRNSSSDVGSLTATLKNPKNPFATKPATATSADGNASKRQKLHNGSAKTQQQTRLGNGYQNEANNANAVGELLKQSHRGYGSSVLTWNGKQTELDKELEAEAREQRQRDQEDDEENEMDRGRQRKVKSATKSVNSTPGYNPFQEYQENQKRWHKPSNGGGGYPRAYNQNYRQNFQQRNKFKFNRFSGSAGSKFQQRALQRHLAAGGGFTRRQQQHHHAQGSQQQQSS</sequence>
<dbReference type="FunFam" id="3.90.70.10:FF:000085">
    <property type="entry name" value="Ubiquitin carboxyl-terminal hydrolase 36"/>
    <property type="match status" value="1"/>
</dbReference>
<dbReference type="GO" id="GO:0016579">
    <property type="term" value="P:protein deubiquitination"/>
    <property type="evidence" value="ECO:0007669"/>
    <property type="project" value="InterPro"/>
</dbReference>
<name>A0A6J2TXL3_DROLE</name>
<dbReference type="PANTHER" id="PTHR24006">
    <property type="entry name" value="UBIQUITIN CARBOXYL-TERMINAL HYDROLASE"/>
    <property type="match status" value="1"/>
</dbReference>
<feature type="region of interest" description="Disordered" evidence="16">
    <location>
        <begin position="756"/>
        <end position="999"/>
    </location>
</feature>
<feature type="compositionally biased region" description="Polar residues" evidence="16">
    <location>
        <begin position="934"/>
        <end position="946"/>
    </location>
</feature>
<evidence type="ECO:0000256" key="2">
    <source>
        <dbReference type="ARBA" id="ARBA00004604"/>
    </source>
</evidence>
<feature type="region of interest" description="Disordered" evidence="16">
    <location>
        <begin position="33"/>
        <end position="52"/>
    </location>
</feature>
<dbReference type="AlphaFoldDB" id="A0A6J2TXL3"/>
<dbReference type="GO" id="GO:0042981">
    <property type="term" value="P:regulation of apoptotic process"/>
    <property type="evidence" value="ECO:0007669"/>
    <property type="project" value="TreeGrafter"/>
</dbReference>
<dbReference type="PROSITE" id="PS00972">
    <property type="entry name" value="USP_1"/>
    <property type="match status" value="1"/>
</dbReference>
<evidence type="ECO:0000256" key="6">
    <source>
        <dbReference type="ARBA" id="ARBA00022670"/>
    </source>
</evidence>
<keyword evidence="5" id="KW-0597">Phosphoprotein</keyword>
<keyword evidence="10" id="KW-0539">Nucleus</keyword>
<feature type="compositionally biased region" description="Acidic residues" evidence="16">
    <location>
        <begin position="840"/>
        <end position="853"/>
    </location>
</feature>
<organism evidence="18 19">
    <name type="scientific">Drosophila lebanonensis</name>
    <name type="common">Fruit fly</name>
    <name type="synonym">Scaptodrosophila lebanonensis</name>
    <dbReference type="NCBI Taxonomy" id="7225"/>
    <lineage>
        <taxon>Eukaryota</taxon>
        <taxon>Metazoa</taxon>
        <taxon>Ecdysozoa</taxon>
        <taxon>Arthropoda</taxon>
        <taxon>Hexapoda</taxon>
        <taxon>Insecta</taxon>
        <taxon>Pterygota</taxon>
        <taxon>Neoptera</taxon>
        <taxon>Endopterygota</taxon>
        <taxon>Diptera</taxon>
        <taxon>Brachycera</taxon>
        <taxon>Muscomorpha</taxon>
        <taxon>Ephydroidea</taxon>
        <taxon>Drosophilidae</taxon>
        <taxon>Scaptodrosophila</taxon>
    </lineage>
</organism>
<feature type="domain" description="USP" evidence="17">
    <location>
        <begin position="192"/>
        <end position="500"/>
    </location>
</feature>
<evidence type="ECO:0000256" key="16">
    <source>
        <dbReference type="SAM" id="MobiDB-lite"/>
    </source>
</evidence>
<evidence type="ECO:0000313" key="18">
    <source>
        <dbReference type="Proteomes" id="UP000504634"/>
    </source>
</evidence>
<dbReference type="InterPro" id="IPR001394">
    <property type="entry name" value="Peptidase_C19_UCH"/>
</dbReference>
<evidence type="ECO:0000256" key="12">
    <source>
        <dbReference type="ARBA" id="ARBA00041300"/>
    </source>
</evidence>
<evidence type="ECO:0000256" key="8">
    <source>
        <dbReference type="ARBA" id="ARBA00022801"/>
    </source>
</evidence>
<feature type="compositionally biased region" description="Low complexity" evidence="16">
    <location>
        <begin position="709"/>
        <end position="722"/>
    </location>
</feature>
<dbReference type="GO" id="GO:0006508">
    <property type="term" value="P:proteolysis"/>
    <property type="evidence" value="ECO:0007669"/>
    <property type="project" value="UniProtKB-KW"/>
</dbReference>
<dbReference type="GO" id="GO:0004843">
    <property type="term" value="F:cysteine-type deubiquitinase activity"/>
    <property type="evidence" value="ECO:0007669"/>
    <property type="project" value="UniProtKB-EC"/>
</dbReference>
<dbReference type="InterPro" id="IPR038765">
    <property type="entry name" value="Papain-like_cys_pep_sf"/>
</dbReference>
<dbReference type="Pfam" id="PF00443">
    <property type="entry name" value="UCH"/>
    <property type="match status" value="1"/>
</dbReference>
<feature type="compositionally biased region" description="Basic and acidic residues" evidence="16">
    <location>
        <begin position="1021"/>
        <end position="1038"/>
    </location>
</feature>
<dbReference type="OrthoDB" id="420187at2759"/>
<feature type="compositionally biased region" description="Pro residues" evidence="16">
    <location>
        <begin position="895"/>
        <end position="904"/>
    </location>
</feature>